<sequence>MRVVYVTMAAHTDPLQVPFSRDTGDSNTQIVQVAELEVHSLFASLISPRLEEYPTRACSPGDSKADSSRGADTNTSRSARSTHLEATNTRTLHLSSLARSAISAWSRINSVSVMIWVASLGSFILVLNLVFLLVVLFAGPRGADGFRALTTIQLYSCLALVPGPAIHHQHIRHGSPRRFELLHAALERLYSERDRSGPPQRIVGGNWGFKHTKYTVHALGTNSAMAHPGSQQSANPSPMCHSLPLRQPHLHRGFYTDLGS</sequence>
<reference evidence="5" key="2">
    <citation type="submission" date="2020-04" db="EMBL/GenBank/DDBJ databases">
        <authorList>
            <consortium name="NCBI Genome Project"/>
        </authorList>
    </citation>
    <scope>NUCLEOTIDE SEQUENCE</scope>
    <source>
        <strain evidence="5">CBS 304.34</strain>
    </source>
</reference>
<keyword evidence="2" id="KW-0812">Transmembrane</keyword>
<feature type="region of interest" description="Disordered" evidence="1">
    <location>
        <begin position="54"/>
        <end position="85"/>
    </location>
</feature>
<evidence type="ECO:0000256" key="1">
    <source>
        <dbReference type="SAM" id="MobiDB-lite"/>
    </source>
</evidence>
<dbReference type="EMBL" id="MU003709">
    <property type="protein sequence ID" value="KAF2805428.1"/>
    <property type="molecule type" value="Genomic_DNA"/>
</dbReference>
<accession>A0A6A6YA42</accession>
<evidence type="ECO:0000313" key="4">
    <source>
        <dbReference type="Proteomes" id="UP000504636"/>
    </source>
</evidence>
<dbReference type="GeneID" id="54453249"/>
<gene>
    <name evidence="3 5" type="ORF">BDZ99DRAFT_105304</name>
</gene>
<evidence type="ECO:0000313" key="5">
    <source>
        <dbReference type="RefSeq" id="XP_033572392.1"/>
    </source>
</evidence>
<dbReference type="AlphaFoldDB" id="A0A6A6YA42"/>
<protein>
    <submittedName>
        <fullName evidence="3 5">Uncharacterized protein</fullName>
    </submittedName>
</protein>
<name>A0A6A6YA42_9PEZI</name>
<evidence type="ECO:0000313" key="3">
    <source>
        <dbReference type="EMBL" id="KAF2805428.1"/>
    </source>
</evidence>
<proteinExistence type="predicted"/>
<feature type="transmembrane region" description="Helical" evidence="2">
    <location>
        <begin position="113"/>
        <end position="138"/>
    </location>
</feature>
<reference evidence="3 5" key="1">
    <citation type="journal article" date="2020" name="Stud. Mycol.">
        <title>101 Dothideomycetes genomes: a test case for predicting lifestyles and emergence of pathogens.</title>
        <authorList>
            <person name="Haridas S."/>
            <person name="Albert R."/>
            <person name="Binder M."/>
            <person name="Bloem J."/>
            <person name="Labutti K."/>
            <person name="Salamov A."/>
            <person name="Andreopoulos B."/>
            <person name="Baker S."/>
            <person name="Barry K."/>
            <person name="Bills G."/>
            <person name="Bluhm B."/>
            <person name="Cannon C."/>
            <person name="Castanera R."/>
            <person name="Culley D."/>
            <person name="Daum C."/>
            <person name="Ezra D."/>
            <person name="Gonzalez J."/>
            <person name="Henrissat B."/>
            <person name="Kuo A."/>
            <person name="Liang C."/>
            <person name="Lipzen A."/>
            <person name="Lutzoni F."/>
            <person name="Magnuson J."/>
            <person name="Mondo S."/>
            <person name="Nolan M."/>
            <person name="Ohm R."/>
            <person name="Pangilinan J."/>
            <person name="Park H.-J."/>
            <person name="Ramirez L."/>
            <person name="Alfaro M."/>
            <person name="Sun H."/>
            <person name="Tritt A."/>
            <person name="Yoshinaga Y."/>
            <person name="Zwiers L.-H."/>
            <person name="Turgeon B."/>
            <person name="Goodwin S."/>
            <person name="Spatafora J."/>
            <person name="Crous P."/>
            <person name="Grigoriev I."/>
        </authorList>
    </citation>
    <scope>NUCLEOTIDE SEQUENCE</scope>
    <source>
        <strain evidence="3 5">CBS 304.34</strain>
    </source>
</reference>
<reference evidence="5" key="3">
    <citation type="submission" date="2025-04" db="UniProtKB">
        <authorList>
            <consortium name="RefSeq"/>
        </authorList>
    </citation>
    <scope>IDENTIFICATION</scope>
    <source>
        <strain evidence="5">CBS 304.34</strain>
    </source>
</reference>
<dbReference type="Proteomes" id="UP000504636">
    <property type="component" value="Unplaced"/>
</dbReference>
<organism evidence="3">
    <name type="scientific">Mytilinidion resinicola</name>
    <dbReference type="NCBI Taxonomy" id="574789"/>
    <lineage>
        <taxon>Eukaryota</taxon>
        <taxon>Fungi</taxon>
        <taxon>Dikarya</taxon>
        <taxon>Ascomycota</taxon>
        <taxon>Pezizomycotina</taxon>
        <taxon>Dothideomycetes</taxon>
        <taxon>Pleosporomycetidae</taxon>
        <taxon>Mytilinidiales</taxon>
        <taxon>Mytilinidiaceae</taxon>
        <taxon>Mytilinidion</taxon>
    </lineage>
</organism>
<keyword evidence="4" id="KW-1185">Reference proteome</keyword>
<dbReference type="RefSeq" id="XP_033572392.1">
    <property type="nucleotide sequence ID" value="XM_033712356.1"/>
</dbReference>
<keyword evidence="2" id="KW-0472">Membrane</keyword>
<evidence type="ECO:0000256" key="2">
    <source>
        <dbReference type="SAM" id="Phobius"/>
    </source>
</evidence>
<feature type="compositionally biased region" description="Polar residues" evidence="1">
    <location>
        <begin position="70"/>
        <end position="85"/>
    </location>
</feature>
<keyword evidence="2" id="KW-1133">Transmembrane helix</keyword>